<evidence type="ECO:0000313" key="1">
    <source>
        <dbReference type="EMBL" id="JAH26811.1"/>
    </source>
</evidence>
<protein>
    <submittedName>
        <fullName evidence="1">Uncharacterized protein</fullName>
    </submittedName>
</protein>
<proteinExistence type="predicted"/>
<dbReference type="AlphaFoldDB" id="A0A0E9RCG0"/>
<accession>A0A0E9RCG0</accession>
<reference evidence="1" key="1">
    <citation type="submission" date="2014-11" db="EMBL/GenBank/DDBJ databases">
        <authorList>
            <person name="Amaro Gonzalez C."/>
        </authorList>
    </citation>
    <scope>NUCLEOTIDE SEQUENCE</scope>
</reference>
<organism evidence="1">
    <name type="scientific">Anguilla anguilla</name>
    <name type="common">European freshwater eel</name>
    <name type="synonym">Muraena anguilla</name>
    <dbReference type="NCBI Taxonomy" id="7936"/>
    <lineage>
        <taxon>Eukaryota</taxon>
        <taxon>Metazoa</taxon>
        <taxon>Chordata</taxon>
        <taxon>Craniata</taxon>
        <taxon>Vertebrata</taxon>
        <taxon>Euteleostomi</taxon>
        <taxon>Actinopterygii</taxon>
        <taxon>Neopterygii</taxon>
        <taxon>Teleostei</taxon>
        <taxon>Anguilliformes</taxon>
        <taxon>Anguillidae</taxon>
        <taxon>Anguilla</taxon>
    </lineage>
</organism>
<dbReference type="EMBL" id="GBXM01081766">
    <property type="protein sequence ID" value="JAH26811.1"/>
    <property type="molecule type" value="Transcribed_RNA"/>
</dbReference>
<reference evidence="1" key="2">
    <citation type="journal article" date="2015" name="Fish Shellfish Immunol.">
        <title>Early steps in the European eel (Anguilla anguilla)-Vibrio vulnificus interaction in the gills: Role of the RtxA13 toxin.</title>
        <authorList>
            <person name="Callol A."/>
            <person name="Pajuelo D."/>
            <person name="Ebbesson L."/>
            <person name="Teles M."/>
            <person name="MacKenzie S."/>
            <person name="Amaro C."/>
        </authorList>
    </citation>
    <scope>NUCLEOTIDE SEQUENCE</scope>
</reference>
<name>A0A0E9RCG0_ANGAN</name>
<sequence>MVRPFGRVSSLLGCKWVTDQVVFLVPVQEGMLQFLQVYLKHYKLHGLLDGSSCHGTVQMCVWPARSDTKSGSCHIKI</sequence>